<dbReference type="AlphaFoldDB" id="A0A6B0RVZ5"/>
<dbReference type="PANTHER" id="PTHR15863:SF2">
    <property type="entry name" value="MRN COMPLEX-INTERACTING PROTEIN"/>
    <property type="match status" value="1"/>
</dbReference>
<dbReference type="EMBL" id="VBQZ03000093">
    <property type="protein sequence ID" value="MXQ93351.1"/>
    <property type="molecule type" value="Genomic_DNA"/>
</dbReference>
<evidence type="ECO:0000256" key="1">
    <source>
        <dbReference type="SAM" id="MobiDB-lite"/>
    </source>
</evidence>
<name>A0A6B0RVZ5_9CETA</name>
<evidence type="ECO:0000313" key="3">
    <source>
        <dbReference type="EMBL" id="MXQ93351.1"/>
    </source>
</evidence>
<gene>
    <name evidence="3" type="ORF">E5288_WYG021154</name>
</gene>
<evidence type="ECO:0000313" key="4">
    <source>
        <dbReference type="Proteomes" id="UP000322234"/>
    </source>
</evidence>
<sequence>MQTGQGVRRAAPAEKTCSAGANSQGLEAQGVGRRREETSGLLFPYLKRQKKWDQERPDPKSRLETPPHQLEHSQGVRAQTENRGAQAGRSPRRTRIGGGAEAGAHRACEGAGPRRTGSRRRRGGGGVAMAPPQQARVLRCCCCSLFQAHQVKKSLKWTCKACGKKQSFLQAYGEGSGADCRRHVQKLNLLQGQISEMSLRSLGESISANEEENVGPWQAARASPQETLQPSKNRWLKYLERDSKELGLKGGGVCFNSQPSSETEKPDPPFSTGLPRKRCQARHQSSLTHPHLTAPWFGDGQAASMVGRESEGCEPGGTVSTGPWPGWAPGAEVGAEQNASGGAS</sequence>
<feature type="region of interest" description="Disordered" evidence="1">
    <location>
        <begin position="1"/>
        <end position="129"/>
    </location>
</feature>
<dbReference type="GO" id="GO:0005634">
    <property type="term" value="C:nucleus"/>
    <property type="evidence" value="ECO:0007669"/>
    <property type="project" value="TreeGrafter"/>
</dbReference>
<keyword evidence="4" id="KW-1185">Reference proteome</keyword>
<proteinExistence type="predicted"/>
<dbReference type="GO" id="GO:0007095">
    <property type="term" value="P:mitotic G2 DNA damage checkpoint signaling"/>
    <property type="evidence" value="ECO:0007669"/>
    <property type="project" value="TreeGrafter"/>
</dbReference>
<protein>
    <recommendedName>
        <fullName evidence="2">MRN complex-interacting protein N-terminal domain-containing protein</fullName>
    </recommendedName>
</protein>
<dbReference type="PANTHER" id="PTHR15863">
    <property type="entry name" value="MRN COMPLEX-INTERACTING PROTEIN"/>
    <property type="match status" value="1"/>
</dbReference>
<dbReference type="InterPro" id="IPR049472">
    <property type="entry name" value="MRNIP_N"/>
</dbReference>
<dbReference type="Proteomes" id="UP000322234">
    <property type="component" value="Unassembled WGS sequence"/>
</dbReference>
<feature type="region of interest" description="Disordered" evidence="1">
    <location>
        <begin position="250"/>
        <end position="344"/>
    </location>
</feature>
<dbReference type="InterPro" id="IPR032739">
    <property type="entry name" value="MRNIP"/>
</dbReference>
<dbReference type="GO" id="GO:0003682">
    <property type="term" value="F:chromatin binding"/>
    <property type="evidence" value="ECO:0007669"/>
    <property type="project" value="TreeGrafter"/>
</dbReference>
<feature type="domain" description="MRN complex-interacting protein N-terminal" evidence="2">
    <location>
        <begin position="137"/>
        <end position="238"/>
    </location>
</feature>
<organism evidence="3 4">
    <name type="scientific">Bos mutus</name>
    <name type="common">wild yak</name>
    <dbReference type="NCBI Taxonomy" id="72004"/>
    <lineage>
        <taxon>Eukaryota</taxon>
        <taxon>Metazoa</taxon>
        <taxon>Chordata</taxon>
        <taxon>Craniata</taxon>
        <taxon>Vertebrata</taxon>
        <taxon>Euteleostomi</taxon>
        <taxon>Mammalia</taxon>
        <taxon>Eutheria</taxon>
        <taxon>Laurasiatheria</taxon>
        <taxon>Artiodactyla</taxon>
        <taxon>Ruminantia</taxon>
        <taxon>Pecora</taxon>
        <taxon>Bovidae</taxon>
        <taxon>Bovinae</taxon>
        <taxon>Bos</taxon>
    </lineage>
</organism>
<feature type="compositionally biased region" description="Basic and acidic residues" evidence="1">
    <location>
        <begin position="51"/>
        <end position="71"/>
    </location>
</feature>
<comment type="caution">
    <text evidence="3">The sequence shown here is derived from an EMBL/GenBank/DDBJ whole genome shotgun (WGS) entry which is preliminary data.</text>
</comment>
<accession>A0A6B0RVZ5</accession>
<evidence type="ECO:0000259" key="2">
    <source>
        <dbReference type="Pfam" id="PF15749"/>
    </source>
</evidence>
<reference evidence="3" key="1">
    <citation type="submission" date="2019-10" db="EMBL/GenBank/DDBJ databases">
        <title>The sequence and de novo assembly of the wild yak genome.</title>
        <authorList>
            <person name="Liu Y."/>
        </authorList>
    </citation>
    <scope>NUCLEOTIDE SEQUENCE [LARGE SCALE GENOMIC DNA]</scope>
    <source>
        <strain evidence="3">WY2019</strain>
    </source>
</reference>
<dbReference type="Pfam" id="PF15749">
    <property type="entry name" value="MRNIP"/>
    <property type="match status" value="1"/>
</dbReference>